<evidence type="ECO:0000313" key="1">
    <source>
        <dbReference type="EMBL" id="PON70092.1"/>
    </source>
</evidence>
<protein>
    <submittedName>
        <fullName evidence="1">Uncharacterized protein</fullName>
    </submittedName>
</protein>
<evidence type="ECO:0000313" key="2">
    <source>
        <dbReference type="Proteomes" id="UP000237105"/>
    </source>
</evidence>
<dbReference type="EMBL" id="JXTB01000052">
    <property type="protein sequence ID" value="PON70092.1"/>
    <property type="molecule type" value="Genomic_DNA"/>
</dbReference>
<gene>
    <name evidence="1" type="ORF">PanWU01x14_082670</name>
</gene>
<feature type="non-terminal residue" evidence="1">
    <location>
        <position position="85"/>
    </location>
</feature>
<comment type="caution">
    <text evidence="1">The sequence shown here is derived from an EMBL/GenBank/DDBJ whole genome shotgun (WGS) entry which is preliminary data.</text>
</comment>
<accession>A0A2P5D9Y9</accession>
<organism evidence="1 2">
    <name type="scientific">Parasponia andersonii</name>
    <name type="common">Sponia andersonii</name>
    <dbReference type="NCBI Taxonomy" id="3476"/>
    <lineage>
        <taxon>Eukaryota</taxon>
        <taxon>Viridiplantae</taxon>
        <taxon>Streptophyta</taxon>
        <taxon>Embryophyta</taxon>
        <taxon>Tracheophyta</taxon>
        <taxon>Spermatophyta</taxon>
        <taxon>Magnoliopsida</taxon>
        <taxon>eudicotyledons</taxon>
        <taxon>Gunneridae</taxon>
        <taxon>Pentapetalae</taxon>
        <taxon>rosids</taxon>
        <taxon>fabids</taxon>
        <taxon>Rosales</taxon>
        <taxon>Cannabaceae</taxon>
        <taxon>Parasponia</taxon>
    </lineage>
</organism>
<reference evidence="2" key="1">
    <citation type="submission" date="2016-06" db="EMBL/GenBank/DDBJ databases">
        <title>Parallel loss of symbiosis genes in relatives of nitrogen-fixing non-legume Parasponia.</title>
        <authorList>
            <person name="Van Velzen R."/>
            <person name="Holmer R."/>
            <person name="Bu F."/>
            <person name="Rutten L."/>
            <person name="Van Zeijl A."/>
            <person name="Liu W."/>
            <person name="Santuari L."/>
            <person name="Cao Q."/>
            <person name="Sharma T."/>
            <person name="Shen D."/>
            <person name="Roswanjaya Y."/>
            <person name="Wardhani T."/>
            <person name="Kalhor M.S."/>
            <person name="Jansen J."/>
            <person name="Van den Hoogen J."/>
            <person name="Gungor B."/>
            <person name="Hartog M."/>
            <person name="Hontelez J."/>
            <person name="Verver J."/>
            <person name="Yang W.-C."/>
            <person name="Schijlen E."/>
            <person name="Repin R."/>
            <person name="Schilthuizen M."/>
            <person name="Schranz E."/>
            <person name="Heidstra R."/>
            <person name="Miyata K."/>
            <person name="Fedorova E."/>
            <person name="Kohlen W."/>
            <person name="Bisseling T."/>
            <person name="Smit S."/>
            <person name="Geurts R."/>
        </authorList>
    </citation>
    <scope>NUCLEOTIDE SEQUENCE [LARGE SCALE GENOMIC DNA]</scope>
    <source>
        <strain evidence="2">cv. WU1-14</strain>
    </source>
</reference>
<sequence length="85" mass="9867">YHVTNIGVINFDYFLANKTLQFNLYLNITIENLNKRIGIHFMALQHNAYYDGKLLDPGIRPWNFTCCLSPIQSIILRAANGVFKY</sequence>
<dbReference type="Proteomes" id="UP000237105">
    <property type="component" value="Unassembled WGS sequence"/>
</dbReference>
<keyword evidence="2" id="KW-1185">Reference proteome</keyword>
<dbReference type="AlphaFoldDB" id="A0A2P5D9Y9"/>
<proteinExistence type="predicted"/>
<feature type="non-terminal residue" evidence="1">
    <location>
        <position position="1"/>
    </location>
</feature>
<name>A0A2P5D9Y9_PARAD</name>